<dbReference type="Proteomes" id="UP000500857">
    <property type="component" value="Chromosome"/>
</dbReference>
<evidence type="ECO:0000256" key="1">
    <source>
        <dbReference type="SAM" id="Phobius"/>
    </source>
</evidence>
<proteinExistence type="predicted"/>
<dbReference type="AlphaFoldDB" id="A0A6H1U508"/>
<name>A0A6H1U508_9CYAN</name>
<gene>
    <name evidence="2" type="ORF">HCG48_23965</name>
</gene>
<dbReference type="Pfam" id="PF11317">
    <property type="entry name" value="DUF3119"/>
    <property type="match status" value="1"/>
</dbReference>
<sequence>MVSPIREGFNLVTTSSGLQPTQTVRLEPSYVLPLAILIGSIPVALLNLWIGFVILAFSIFLLLQAATLRLEFTATDLDIYRGEKRIRRFPYREWENWRIFWPPVPILLYFKEINSIHFVPVLFDPKTLQNCLEQRCPYR</sequence>
<dbReference type="EMBL" id="CP051167">
    <property type="protein sequence ID" value="QIZ73921.1"/>
    <property type="molecule type" value="Genomic_DNA"/>
</dbReference>
<keyword evidence="1" id="KW-1133">Transmembrane helix</keyword>
<reference evidence="2 3" key="1">
    <citation type="submission" date="2020-04" db="EMBL/GenBank/DDBJ databases">
        <authorList>
            <person name="Basu S."/>
            <person name="Maruthanayagam V."/>
            <person name="Chakraborty S."/>
            <person name="Pramanik A."/>
            <person name="Mukherjee J."/>
            <person name="Brink B."/>
        </authorList>
    </citation>
    <scope>NUCLEOTIDE SEQUENCE [LARGE SCALE GENOMIC DNA]</scope>
    <source>
        <strain evidence="2 3">AP17</strain>
    </source>
</reference>
<dbReference type="PANTHER" id="PTHR35550:SF2">
    <property type="entry name" value="OS05G0401200 PROTEIN"/>
    <property type="match status" value="1"/>
</dbReference>
<protein>
    <submittedName>
        <fullName evidence="2">DUF3119 family protein</fullName>
    </submittedName>
</protein>
<feature type="transmembrane region" description="Helical" evidence="1">
    <location>
        <begin position="30"/>
        <end position="63"/>
    </location>
</feature>
<keyword evidence="1" id="KW-0812">Transmembrane</keyword>
<organism evidence="2 3">
    <name type="scientific">Oxynema aestuarii AP17</name>
    <dbReference type="NCBI Taxonomy" id="2064643"/>
    <lineage>
        <taxon>Bacteria</taxon>
        <taxon>Bacillati</taxon>
        <taxon>Cyanobacteriota</taxon>
        <taxon>Cyanophyceae</taxon>
        <taxon>Oscillatoriophycideae</taxon>
        <taxon>Oscillatoriales</taxon>
        <taxon>Oscillatoriaceae</taxon>
        <taxon>Oxynema</taxon>
        <taxon>Oxynema aestuarii</taxon>
    </lineage>
</organism>
<dbReference type="KEGG" id="oxy:HCG48_23965"/>
<evidence type="ECO:0000313" key="2">
    <source>
        <dbReference type="EMBL" id="QIZ73921.1"/>
    </source>
</evidence>
<evidence type="ECO:0000313" key="3">
    <source>
        <dbReference type="Proteomes" id="UP000500857"/>
    </source>
</evidence>
<keyword evidence="3" id="KW-1185">Reference proteome</keyword>
<dbReference type="InterPro" id="IPR021467">
    <property type="entry name" value="DUF3119"/>
</dbReference>
<accession>A0A6H1U508</accession>
<keyword evidence="1" id="KW-0472">Membrane</keyword>
<dbReference type="PANTHER" id="PTHR35550">
    <property type="match status" value="1"/>
</dbReference>